<comment type="subcellular location">
    <subcellularLocation>
        <location evidence="1">Bacterial flagellum</location>
    </subcellularLocation>
    <subcellularLocation>
        <location evidence="2">Secreted</location>
    </subcellularLocation>
</comment>
<evidence type="ECO:0000313" key="7">
    <source>
        <dbReference type="EMBL" id="NMP28046.1"/>
    </source>
</evidence>
<accession>A0A848MLC7</accession>
<reference evidence="7 8" key="2">
    <citation type="submission" date="2020-06" db="EMBL/GenBank/DDBJ databases">
        <title>Polyphasic characterization of a Rahnella strain isolated from tree sap.</title>
        <authorList>
            <person name="Kim I.S."/>
        </authorList>
    </citation>
    <scope>NUCLEOTIDE SEQUENCE [LARGE SCALE GENOMIC DNA]</scope>
    <source>
        <strain evidence="7 8">SAP-1</strain>
    </source>
</reference>
<feature type="domain" description="Flagellin N-terminal" evidence="6">
    <location>
        <begin position="4"/>
        <end position="141"/>
    </location>
</feature>
<dbReference type="Pfam" id="PF00669">
    <property type="entry name" value="Flagellin_N"/>
    <property type="match status" value="1"/>
</dbReference>
<evidence type="ECO:0000256" key="4">
    <source>
        <dbReference type="ARBA" id="ARBA00022525"/>
    </source>
</evidence>
<dbReference type="GO" id="GO:0005198">
    <property type="term" value="F:structural molecule activity"/>
    <property type="evidence" value="ECO:0007669"/>
    <property type="project" value="InterPro"/>
</dbReference>
<proteinExistence type="inferred from homology"/>
<dbReference type="GO" id="GO:0071973">
    <property type="term" value="P:bacterial-type flagellum-dependent cell motility"/>
    <property type="evidence" value="ECO:0007669"/>
    <property type="project" value="InterPro"/>
</dbReference>
<keyword evidence="5" id="KW-0975">Bacterial flagellum</keyword>
<dbReference type="GO" id="GO:0009424">
    <property type="term" value="C:bacterial-type flagellum hook"/>
    <property type="evidence" value="ECO:0007669"/>
    <property type="project" value="InterPro"/>
</dbReference>
<dbReference type="InterPro" id="IPR001492">
    <property type="entry name" value="Flagellin"/>
</dbReference>
<keyword evidence="8" id="KW-1185">Reference proteome</keyword>
<sequence length="320" mass="34038">MRLSTNMIYSQNMSGVLNNQNLMQASALQLSTGQKVNRPSDDPLAASQAVMVKQSEAQNTQYGLARTFATQSLSLEDSTLSSVVLTIQSAQTVIVRAGNGTLSDSDRASLGTELQGLKNQLVTLANTTDGNGRYIFGGYKTDTPPYSVDATTGAVTYNGGSSPITQQVDATRTLTIDHTGTQIFNSLTSDPVAEPDGSASETDIFKTLDNAITALNTPSASFTNTTDYTAAIDKANRGLSNSLNNVLTVHSEVGTSMNEVDTLDNLGSDRDVTNASTLSSLVDTDWTKAISDYSLQQVALQASYKTFSSMSQMSLFQLNK</sequence>
<dbReference type="SUPFAM" id="SSF64518">
    <property type="entry name" value="Phase 1 flagellin"/>
    <property type="match status" value="1"/>
</dbReference>
<organism evidence="7 8">
    <name type="scientific">Rouxiella aceris</name>
    <dbReference type="NCBI Taxonomy" id="2703884"/>
    <lineage>
        <taxon>Bacteria</taxon>
        <taxon>Pseudomonadati</taxon>
        <taxon>Pseudomonadota</taxon>
        <taxon>Gammaproteobacteria</taxon>
        <taxon>Enterobacterales</taxon>
        <taxon>Yersiniaceae</taxon>
        <taxon>Rouxiella</taxon>
    </lineage>
</organism>
<dbReference type="AlphaFoldDB" id="A0A848MLC7"/>
<keyword evidence="7" id="KW-0282">Flagellum</keyword>
<keyword evidence="4" id="KW-0964">Secreted</keyword>
<keyword evidence="7" id="KW-0969">Cilium</keyword>
<dbReference type="NCBIfam" id="TIGR02550">
    <property type="entry name" value="flagell_flgL"/>
    <property type="match status" value="1"/>
</dbReference>
<reference evidence="7 8" key="1">
    <citation type="submission" date="2020-01" db="EMBL/GenBank/DDBJ databases">
        <authorList>
            <person name="Lee S.D."/>
        </authorList>
    </citation>
    <scope>NUCLEOTIDE SEQUENCE [LARGE SCALE GENOMIC DNA]</scope>
    <source>
        <strain evidence="7 8">SAP-1</strain>
    </source>
</reference>
<gene>
    <name evidence="7" type="primary">flgL</name>
    <name evidence="7" type="ORF">GW590_14385</name>
</gene>
<protein>
    <submittedName>
        <fullName evidence="7">Flagellar hook-filament junction protein FlgL</fullName>
    </submittedName>
</protein>
<comment type="caution">
    <text evidence="7">The sequence shown here is derived from an EMBL/GenBank/DDBJ whole genome shotgun (WGS) entry which is preliminary data.</text>
</comment>
<evidence type="ECO:0000256" key="3">
    <source>
        <dbReference type="ARBA" id="ARBA00005709"/>
    </source>
</evidence>
<evidence type="ECO:0000256" key="1">
    <source>
        <dbReference type="ARBA" id="ARBA00004365"/>
    </source>
</evidence>
<evidence type="ECO:0000256" key="5">
    <source>
        <dbReference type="ARBA" id="ARBA00023143"/>
    </source>
</evidence>
<dbReference type="Gene3D" id="1.20.1330.10">
    <property type="entry name" value="f41 fragment of flagellin, N-terminal domain"/>
    <property type="match status" value="1"/>
</dbReference>
<comment type="similarity">
    <text evidence="3">Belongs to the bacterial flagellin family.</text>
</comment>
<dbReference type="Proteomes" id="UP000585363">
    <property type="component" value="Unassembled WGS sequence"/>
</dbReference>
<name>A0A848MLC7_9GAMM</name>
<evidence type="ECO:0000256" key="2">
    <source>
        <dbReference type="ARBA" id="ARBA00004613"/>
    </source>
</evidence>
<dbReference type="InterPro" id="IPR001029">
    <property type="entry name" value="Flagellin_N"/>
</dbReference>
<dbReference type="InterPro" id="IPR013384">
    <property type="entry name" value="Flagell_FlgL"/>
</dbReference>
<evidence type="ECO:0000313" key="8">
    <source>
        <dbReference type="Proteomes" id="UP000585363"/>
    </source>
</evidence>
<dbReference type="PANTHER" id="PTHR42792:SF1">
    <property type="entry name" value="FLAGELLAR HOOK-ASSOCIATED PROTEIN 3"/>
    <property type="match status" value="1"/>
</dbReference>
<dbReference type="EMBL" id="JAADJU010000007">
    <property type="protein sequence ID" value="NMP28046.1"/>
    <property type="molecule type" value="Genomic_DNA"/>
</dbReference>
<evidence type="ECO:0000259" key="6">
    <source>
        <dbReference type="Pfam" id="PF00669"/>
    </source>
</evidence>
<keyword evidence="7" id="KW-0966">Cell projection</keyword>
<dbReference type="PANTHER" id="PTHR42792">
    <property type="entry name" value="FLAGELLIN"/>
    <property type="match status" value="1"/>
</dbReference>
<dbReference type="GO" id="GO:0005576">
    <property type="term" value="C:extracellular region"/>
    <property type="evidence" value="ECO:0007669"/>
    <property type="project" value="UniProtKB-SubCell"/>
</dbReference>
<dbReference type="RefSeq" id="WP_169403746.1">
    <property type="nucleotide sequence ID" value="NZ_JAADJU010000007.1"/>
</dbReference>